<sequence>MTVRTEDPGSEHVRTLVADHAPDRSALWQLDRSHYRPTVFIVADGMREVAALVTARPHTAAHKIADVIVAEPDTHDSVAVGELLRQVLSAIVQAHPDHAVTRIEARPHLAELLREQREIVDDAGFIRSRRPLPSIPSTTEPIEGWLRWADGRSPGADIDAGLPAYIGQTTEFTCGAVSLVTALHQGDGRVLREPADRATNQFDELRWWRKATNMPAVDPVSLAVADTEAAGGVSPRVYLTQSPVLLEGFTGPDRDYRAFLQENSLAQARADGIEIIDEWPGVQALAEQVVAGHRVQLLIDEIPMHDDPTPHWVMAFGVTTTASGMRAVVVQDPWVDADHGETWVDADQLPIALDDLDLMARYGDPGYHAAIVLPPS</sequence>
<reference evidence="1" key="2">
    <citation type="submission" date="2020-09" db="EMBL/GenBank/DDBJ databases">
        <authorList>
            <person name="Sun Q."/>
            <person name="Zhou Y."/>
        </authorList>
    </citation>
    <scope>NUCLEOTIDE SEQUENCE</scope>
    <source>
        <strain evidence="1">CGMCC 1.12827</strain>
    </source>
</reference>
<evidence type="ECO:0000313" key="1">
    <source>
        <dbReference type="EMBL" id="GGB43023.1"/>
    </source>
</evidence>
<dbReference type="Proteomes" id="UP000621454">
    <property type="component" value="Unassembled WGS sequence"/>
</dbReference>
<dbReference type="EMBL" id="BMGC01000033">
    <property type="protein sequence ID" value="GGB43023.1"/>
    <property type="molecule type" value="Genomic_DNA"/>
</dbReference>
<proteinExistence type="predicted"/>
<name>A0A916TFN2_9ACTN</name>
<protein>
    <recommendedName>
        <fullName evidence="3">Peptidase_C39 like family protein</fullName>
    </recommendedName>
</protein>
<dbReference type="AlphaFoldDB" id="A0A916TFN2"/>
<reference evidence="1" key="1">
    <citation type="journal article" date="2014" name="Int. J. Syst. Evol. Microbiol.">
        <title>Complete genome sequence of Corynebacterium casei LMG S-19264T (=DSM 44701T), isolated from a smear-ripened cheese.</title>
        <authorList>
            <consortium name="US DOE Joint Genome Institute (JGI-PGF)"/>
            <person name="Walter F."/>
            <person name="Albersmeier A."/>
            <person name="Kalinowski J."/>
            <person name="Ruckert C."/>
        </authorList>
    </citation>
    <scope>NUCLEOTIDE SEQUENCE</scope>
    <source>
        <strain evidence="1">CGMCC 1.12827</strain>
    </source>
</reference>
<dbReference type="InterPro" id="IPR021770">
    <property type="entry name" value="DUF3335"/>
</dbReference>
<gene>
    <name evidence="1" type="ORF">GCM10011489_33150</name>
</gene>
<accession>A0A916TFN2</accession>
<organism evidence="1 2">
    <name type="scientific">Gordonia jinhuaensis</name>
    <dbReference type="NCBI Taxonomy" id="1517702"/>
    <lineage>
        <taxon>Bacteria</taxon>
        <taxon>Bacillati</taxon>
        <taxon>Actinomycetota</taxon>
        <taxon>Actinomycetes</taxon>
        <taxon>Mycobacteriales</taxon>
        <taxon>Gordoniaceae</taxon>
        <taxon>Gordonia</taxon>
    </lineage>
</organism>
<evidence type="ECO:0000313" key="2">
    <source>
        <dbReference type="Proteomes" id="UP000621454"/>
    </source>
</evidence>
<evidence type="ECO:0008006" key="3">
    <source>
        <dbReference type="Google" id="ProtNLM"/>
    </source>
</evidence>
<dbReference type="RefSeq" id="WP_188587849.1">
    <property type="nucleotide sequence ID" value="NZ_BMGC01000033.1"/>
</dbReference>
<keyword evidence="2" id="KW-1185">Reference proteome</keyword>
<comment type="caution">
    <text evidence="1">The sequence shown here is derived from an EMBL/GenBank/DDBJ whole genome shotgun (WGS) entry which is preliminary data.</text>
</comment>
<dbReference type="Pfam" id="PF11814">
    <property type="entry name" value="DUF3335"/>
    <property type="match status" value="1"/>
</dbReference>